<protein>
    <recommendedName>
        <fullName evidence="1">GAF domain-containing protein</fullName>
    </recommendedName>
</protein>
<evidence type="ECO:0000259" key="1">
    <source>
        <dbReference type="SMART" id="SM00065"/>
    </source>
</evidence>
<comment type="caution">
    <text evidence="2">The sequence shown here is derived from an EMBL/GenBank/DDBJ whole genome shotgun (WGS) entry which is preliminary data.</text>
</comment>
<dbReference type="SMART" id="SM00065">
    <property type="entry name" value="GAF"/>
    <property type="match status" value="1"/>
</dbReference>
<feature type="non-terminal residue" evidence="2">
    <location>
        <position position="1"/>
    </location>
</feature>
<dbReference type="InterPro" id="IPR029016">
    <property type="entry name" value="GAF-like_dom_sf"/>
</dbReference>
<organism evidence="2">
    <name type="scientific">marine sediment metagenome</name>
    <dbReference type="NCBI Taxonomy" id="412755"/>
    <lineage>
        <taxon>unclassified sequences</taxon>
        <taxon>metagenomes</taxon>
        <taxon>ecological metagenomes</taxon>
    </lineage>
</organism>
<name>X0W8Z9_9ZZZZ</name>
<dbReference type="Pfam" id="PF13492">
    <property type="entry name" value="GAF_3"/>
    <property type="match status" value="1"/>
</dbReference>
<evidence type="ECO:0000313" key="2">
    <source>
        <dbReference type="EMBL" id="GAG27100.1"/>
    </source>
</evidence>
<gene>
    <name evidence="2" type="ORF">S01H1_53881</name>
</gene>
<accession>X0W8Z9</accession>
<dbReference type="SUPFAM" id="SSF55781">
    <property type="entry name" value="GAF domain-like"/>
    <property type="match status" value="2"/>
</dbReference>
<dbReference type="Gene3D" id="3.30.450.40">
    <property type="match status" value="2"/>
</dbReference>
<sequence>SIFKLRGFLFVTVGKALGGRSYDYRQKLSNFANTIHSVFSLKEQGGELLTLVTKAVGCKKACLLFLEVGSEDFTAQLVEPKGKDNPLSSLKLGGHSPIVEYLKREQKPLTRENLAILPEFRSLWEQEKEEIKSNEIELFVPLISRDRLIGILVLDKRQSGRYSLEDFNLLEDVTNRVAVSMEKEYLRERLREREEELSVINRLSAIITSSLDIQRIYDSFIEELKKVVNVSWAAIVLIEQNDLYFLALSSEIGSAWQV</sequence>
<feature type="non-terminal residue" evidence="2">
    <location>
        <position position="258"/>
    </location>
</feature>
<dbReference type="EMBL" id="BARS01034915">
    <property type="protein sequence ID" value="GAG27100.1"/>
    <property type="molecule type" value="Genomic_DNA"/>
</dbReference>
<reference evidence="2" key="1">
    <citation type="journal article" date="2014" name="Front. Microbiol.">
        <title>High frequency of phylogenetically diverse reductive dehalogenase-homologous genes in deep subseafloor sedimentary metagenomes.</title>
        <authorList>
            <person name="Kawai M."/>
            <person name="Futagami T."/>
            <person name="Toyoda A."/>
            <person name="Takaki Y."/>
            <person name="Nishi S."/>
            <person name="Hori S."/>
            <person name="Arai W."/>
            <person name="Tsubouchi T."/>
            <person name="Morono Y."/>
            <person name="Uchiyama I."/>
            <person name="Ito T."/>
            <person name="Fujiyama A."/>
            <person name="Inagaki F."/>
            <person name="Takami H."/>
        </authorList>
    </citation>
    <scope>NUCLEOTIDE SEQUENCE</scope>
    <source>
        <strain evidence="2">Expedition CK06-06</strain>
    </source>
</reference>
<dbReference type="InterPro" id="IPR003018">
    <property type="entry name" value="GAF"/>
</dbReference>
<proteinExistence type="predicted"/>
<feature type="domain" description="GAF" evidence="1">
    <location>
        <begin position="40"/>
        <end position="191"/>
    </location>
</feature>
<dbReference type="AlphaFoldDB" id="X0W8Z9"/>